<keyword evidence="6" id="KW-0805">Transcription regulation</keyword>
<name>A0A562JBL2_9FIRM</name>
<evidence type="ECO:0000256" key="2">
    <source>
        <dbReference type="ARBA" id="ARBA00009992"/>
    </source>
</evidence>
<evidence type="ECO:0000256" key="3">
    <source>
        <dbReference type="ARBA" id="ARBA00011643"/>
    </source>
</evidence>
<dbReference type="Proteomes" id="UP000315343">
    <property type="component" value="Unassembled WGS sequence"/>
</dbReference>
<comment type="function">
    <text evidence="1">Antiterminator that binds to cis-acting regulatory sequences on the mRNA in the presence of histidine, thereby suppressing transcription termination and activating the hut operon for histidine utilization.</text>
</comment>
<keyword evidence="10" id="KW-1185">Reference proteome</keyword>
<comment type="subunit">
    <text evidence="3">Homohexamer.</text>
</comment>
<dbReference type="OrthoDB" id="2388985at2"/>
<organism evidence="9 10">
    <name type="scientific">Sedimentibacter saalensis</name>
    <dbReference type="NCBI Taxonomy" id="130788"/>
    <lineage>
        <taxon>Bacteria</taxon>
        <taxon>Bacillati</taxon>
        <taxon>Bacillota</taxon>
        <taxon>Tissierellia</taxon>
        <taxon>Sedimentibacter</taxon>
    </lineage>
</organism>
<comment type="caution">
    <text evidence="9">The sequence shown here is derived from an EMBL/GenBank/DDBJ whole genome shotgun (WGS) entry which is preliminary data.</text>
</comment>
<evidence type="ECO:0000313" key="10">
    <source>
        <dbReference type="Proteomes" id="UP000315343"/>
    </source>
</evidence>
<evidence type="ECO:0000313" key="9">
    <source>
        <dbReference type="EMBL" id="TWH80490.1"/>
    </source>
</evidence>
<evidence type="ECO:0000256" key="6">
    <source>
        <dbReference type="ARBA" id="ARBA00023015"/>
    </source>
</evidence>
<evidence type="ECO:0000256" key="4">
    <source>
        <dbReference type="ARBA" id="ARBA00019377"/>
    </source>
</evidence>
<keyword evidence="8" id="KW-0804">Transcription</keyword>
<keyword evidence="7" id="KW-0010">Activator</keyword>
<dbReference type="SUPFAM" id="SSF111064">
    <property type="entry name" value="Hut operon positive regulatory protein HutP"/>
    <property type="match status" value="1"/>
</dbReference>
<keyword evidence="5" id="KW-0694">RNA-binding</keyword>
<gene>
    <name evidence="9" type="ORF">LY60_01752</name>
</gene>
<dbReference type="InterPro" id="IPR015111">
    <property type="entry name" value="Regulatory_HutP"/>
</dbReference>
<evidence type="ECO:0000256" key="7">
    <source>
        <dbReference type="ARBA" id="ARBA00023159"/>
    </source>
</evidence>
<dbReference type="AlphaFoldDB" id="A0A562JBL2"/>
<sequence>MNKRGIGKIALLLAMDDGDMENLKEFYEKKNYVIYRGQAGSMDAKKIVAAIETAASREDIIRENYHEEHALYHAIIEALSGYCRGQVMLGEVLRSAGLTFTIVRGTLIEDDPSSGNWIAVVLYGQIGSPRRGFEHEAVGMGIQPI</sequence>
<dbReference type="GO" id="GO:0003723">
    <property type="term" value="F:RNA binding"/>
    <property type="evidence" value="ECO:0007669"/>
    <property type="project" value="UniProtKB-KW"/>
</dbReference>
<dbReference type="Gene3D" id="3.40.1510.10">
    <property type="entry name" value="Hut operon regulatory protein HutP"/>
    <property type="match status" value="1"/>
</dbReference>
<dbReference type="Pfam" id="PF09021">
    <property type="entry name" value="HutP"/>
    <property type="match status" value="1"/>
</dbReference>
<dbReference type="RefSeq" id="WP_019227603.1">
    <property type="nucleotide sequence ID" value="NZ_DAMBUX010000003.1"/>
</dbReference>
<accession>A0A562JBL2</accession>
<comment type="similarity">
    <text evidence="2">Belongs to the HutP family.</text>
</comment>
<dbReference type="EMBL" id="VLKH01000004">
    <property type="protein sequence ID" value="TWH80490.1"/>
    <property type="molecule type" value="Genomic_DNA"/>
</dbReference>
<protein>
    <recommendedName>
        <fullName evidence="4">Hut operon positive regulatory protein</fullName>
    </recommendedName>
</protein>
<reference evidence="9 10" key="1">
    <citation type="submission" date="2019-07" db="EMBL/GenBank/DDBJ databases">
        <title>Genomic Encyclopedia of Type Strains, Phase I: the one thousand microbial genomes (KMG-I) project.</title>
        <authorList>
            <person name="Kyrpides N."/>
        </authorList>
    </citation>
    <scope>NUCLEOTIDE SEQUENCE [LARGE SCALE GENOMIC DNA]</scope>
    <source>
        <strain evidence="9 10">DSM 13558</strain>
    </source>
</reference>
<evidence type="ECO:0000256" key="8">
    <source>
        <dbReference type="ARBA" id="ARBA00023163"/>
    </source>
</evidence>
<evidence type="ECO:0000256" key="1">
    <source>
        <dbReference type="ARBA" id="ARBA00002945"/>
    </source>
</evidence>
<dbReference type="InterPro" id="IPR036482">
    <property type="entry name" value="Regulatory_HutP_sf"/>
</dbReference>
<evidence type="ECO:0000256" key="5">
    <source>
        <dbReference type="ARBA" id="ARBA00022884"/>
    </source>
</evidence>
<proteinExistence type="inferred from homology"/>